<dbReference type="InterPro" id="IPR007368">
    <property type="entry name" value="DUF434"/>
</dbReference>
<keyword evidence="4" id="KW-1185">Reference proteome</keyword>
<dbReference type="InterPro" id="IPR041652">
    <property type="entry name" value="DUF5616"/>
</dbReference>
<dbReference type="PANTHER" id="PTHR42252:SF1">
    <property type="entry name" value="DUF434 DOMAIN-CONTAINING PROTEIN"/>
    <property type="match status" value="1"/>
</dbReference>
<evidence type="ECO:0000313" key="4">
    <source>
        <dbReference type="Proteomes" id="UP000464314"/>
    </source>
</evidence>
<gene>
    <name evidence="3" type="ORF">Ana3638_16010</name>
</gene>
<evidence type="ECO:0000259" key="1">
    <source>
        <dbReference type="Pfam" id="PF04256"/>
    </source>
</evidence>
<dbReference type="Pfam" id="PF18481">
    <property type="entry name" value="DUF5616"/>
    <property type="match status" value="1"/>
</dbReference>
<reference evidence="3 4" key="1">
    <citation type="submission" date="2020-01" db="EMBL/GenBank/DDBJ databases">
        <title>Genome analysis of Anaerocolumna sp. CBA3638.</title>
        <authorList>
            <person name="Kim J."/>
            <person name="Roh S.W."/>
        </authorList>
    </citation>
    <scope>NUCLEOTIDE SEQUENCE [LARGE SCALE GENOMIC DNA]</scope>
    <source>
        <strain evidence="3 4">CBA3638</strain>
    </source>
</reference>
<proteinExistence type="predicted"/>
<dbReference type="Pfam" id="PF04256">
    <property type="entry name" value="DUF434"/>
    <property type="match status" value="1"/>
</dbReference>
<evidence type="ECO:0000259" key="2">
    <source>
        <dbReference type="Pfam" id="PF18481"/>
    </source>
</evidence>
<dbReference type="RefSeq" id="WP_161838929.1">
    <property type="nucleotide sequence ID" value="NZ_CP048000.1"/>
</dbReference>
<dbReference type="Proteomes" id="UP000464314">
    <property type="component" value="Chromosome"/>
</dbReference>
<evidence type="ECO:0000313" key="3">
    <source>
        <dbReference type="EMBL" id="QHQ62104.1"/>
    </source>
</evidence>
<name>A0A6P1TM48_9FIRM</name>
<feature type="domain" description="DUF5616" evidence="2">
    <location>
        <begin position="86"/>
        <end position="220"/>
    </location>
</feature>
<feature type="domain" description="DUF434" evidence="1">
    <location>
        <begin position="26"/>
        <end position="80"/>
    </location>
</feature>
<dbReference type="EMBL" id="CP048000">
    <property type="protein sequence ID" value="QHQ62104.1"/>
    <property type="molecule type" value="Genomic_DNA"/>
</dbReference>
<organism evidence="3 4">
    <name type="scientific">Anaerocolumna sedimenticola</name>
    <dbReference type="NCBI Taxonomy" id="2696063"/>
    <lineage>
        <taxon>Bacteria</taxon>
        <taxon>Bacillati</taxon>
        <taxon>Bacillota</taxon>
        <taxon>Clostridia</taxon>
        <taxon>Lachnospirales</taxon>
        <taxon>Lachnospiraceae</taxon>
        <taxon>Anaerocolumna</taxon>
    </lineage>
</organism>
<dbReference type="PANTHER" id="PTHR42252">
    <property type="entry name" value="DUF5616 DOMAIN-CONTAINING PROTEIN"/>
    <property type="match status" value="1"/>
</dbReference>
<dbReference type="KEGG" id="anr:Ana3638_16010"/>
<sequence>MKNHYTNRGSVPTDTKEFSQDSYVILLQAQKDIFYLLERGYPIKSASTFVGNHYLLSERQRLALVRATSTYKIINERKNKENTDIIQSQKVYIDGLNLIITLEVALSGSILISCMDGTIRDLAGLRGTYRLIDKTDIAIRLIGEKLEKLHIDTACFYLDSPVSNTGRLKQRIAELLEPYHFEVEINLVNNADINLENKSNIITSDSIVLNKCISWINLAAEIIRESIPNPFLIDLSKIDDENTSYTVVNT</sequence>
<dbReference type="AlphaFoldDB" id="A0A6P1TM48"/>
<accession>A0A6P1TM48</accession>
<protein>
    <submittedName>
        <fullName evidence="3">DUF434 domain-containing protein</fullName>
    </submittedName>
</protein>